<keyword evidence="13" id="KW-1185">Reference proteome</keyword>
<keyword evidence="7 10" id="KW-0560">Oxidoreductase</keyword>
<accession>A0A449BBS0</accession>
<dbReference type="InterPro" id="IPR001989">
    <property type="entry name" value="Radical_activat_CS"/>
</dbReference>
<evidence type="ECO:0000256" key="9">
    <source>
        <dbReference type="ARBA" id="ARBA00023014"/>
    </source>
</evidence>
<evidence type="ECO:0000256" key="10">
    <source>
        <dbReference type="RuleBase" id="RU362053"/>
    </source>
</evidence>
<keyword evidence="12" id="KW-0456">Lyase</keyword>
<dbReference type="InterPro" id="IPR007197">
    <property type="entry name" value="rSAM"/>
</dbReference>
<protein>
    <recommendedName>
        <fullName evidence="3 10">Pyruvate formate-lyase-activating enzyme</fullName>
        <ecNumber evidence="10">1.97.1.4</ecNumber>
    </recommendedName>
</protein>
<keyword evidence="8 10" id="KW-0408">Iron</keyword>
<dbReference type="InterPro" id="IPR012839">
    <property type="entry name" value="Organic_radical_activase"/>
</dbReference>
<evidence type="ECO:0000256" key="1">
    <source>
        <dbReference type="ARBA" id="ARBA00003141"/>
    </source>
</evidence>
<comment type="catalytic activity">
    <reaction evidence="10">
        <text>glycyl-[formate C-acetyltransferase] + reduced [flavodoxin] + S-adenosyl-L-methionine = glycin-2-yl radical-[formate C-acetyltransferase] + semiquinone [flavodoxin] + 5'-deoxyadenosine + L-methionine + H(+)</text>
        <dbReference type="Rhea" id="RHEA:19225"/>
        <dbReference type="Rhea" id="RHEA-COMP:10622"/>
        <dbReference type="Rhea" id="RHEA-COMP:12190"/>
        <dbReference type="Rhea" id="RHEA-COMP:12191"/>
        <dbReference type="Rhea" id="RHEA-COMP:14480"/>
        <dbReference type="ChEBI" id="CHEBI:15378"/>
        <dbReference type="ChEBI" id="CHEBI:17319"/>
        <dbReference type="ChEBI" id="CHEBI:29947"/>
        <dbReference type="ChEBI" id="CHEBI:32722"/>
        <dbReference type="ChEBI" id="CHEBI:57618"/>
        <dbReference type="ChEBI" id="CHEBI:57844"/>
        <dbReference type="ChEBI" id="CHEBI:59789"/>
        <dbReference type="ChEBI" id="CHEBI:140311"/>
        <dbReference type="EC" id="1.97.1.4"/>
    </reaction>
</comment>
<dbReference type="SUPFAM" id="SSF102114">
    <property type="entry name" value="Radical SAM enzymes"/>
    <property type="match status" value="1"/>
</dbReference>
<dbReference type="InterPro" id="IPR012838">
    <property type="entry name" value="PFL1_activating"/>
</dbReference>
<evidence type="ECO:0000256" key="8">
    <source>
        <dbReference type="ARBA" id="ARBA00023004"/>
    </source>
</evidence>
<evidence type="ECO:0000313" key="13">
    <source>
        <dbReference type="Proteomes" id="UP000289841"/>
    </source>
</evidence>
<name>A0A449BBS0_HAPAX</name>
<dbReference type="CDD" id="cd01335">
    <property type="entry name" value="Radical_SAM"/>
    <property type="match status" value="1"/>
</dbReference>
<reference evidence="12 13" key="1">
    <citation type="submission" date="2019-01" db="EMBL/GenBank/DDBJ databases">
        <authorList>
            <consortium name="Pathogen Informatics"/>
        </authorList>
    </citation>
    <scope>NUCLEOTIDE SEQUENCE [LARGE SCALE GENOMIC DNA]</scope>
    <source>
        <strain evidence="12 13">NCTC10138</strain>
    </source>
</reference>
<keyword evidence="4 10" id="KW-0004">4Fe-4S</keyword>
<sequence>MKDFNPRLGNVHSIETLGAFDGPGIRYVLFLQGCQLRCKFCHNRDSWETDDNKLMTVDEILEDYNKYRNFYKKGGLTVSGGEATLQIYFLIELFKDAKKQGIHTCLDTSAGVFNEKMIPVYDELLKYTDLVLLDIKHIDNEIHKWLVGVPNTHILEFAKYLDKKQVPTVIRHVLLPEINSQDEYLIKLREFIDGLTNIVGTDVLPYHTAGIMKWKKMGLEYPLPDTKEPSKELVRHAEKILKENYKFMI</sequence>
<dbReference type="SFLD" id="SFLDG01066">
    <property type="entry name" value="organic_radical-activating_enz"/>
    <property type="match status" value="1"/>
</dbReference>
<evidence type="ECO:0000256" key="7">
    <source>
        <dbReference type="ARBA" id="ARBA00023002"/>
    </source>
</evidence>
<dbReference type="AlphaFoldDB" id="A0A449BBS0"/>
<comment type="similarity">
    <text evidence="2 10">Belongs to the organic radical-activating enzymes family.</text>
</comment>
<keyword evidence="5 10" id="KW-0949">S-adenosyl-L-methionine</keyword>
<evidence type="ECO:0000259" key="11">
    <source>
        <dbReference type="PROSITE" id="PS51918"/>
    </source>
</evidence>
<dbReference type="PANTHER" id="PTHR30352:SF5">
    <property type="entry name" value="PYRUVATE FORMATE-LYASE 1-ACTIVATING ENZYME"/>
    <property type="match status" value="1"/>
</dbReference>
<dbReference type="PROSITE" id="PS01087">
    <property type="entry name" value="RADICAL_ACTIVATING"/>
    <property type="match status" value="1"/>
</dbReference>
<evidence type="ECO:0000256" key="2">
    <source>
        <dbReference type="ARBA" id="ARBA00009777"/>
    </source>
</evidence>
<evidence type="ECO:0000256" key="4">
    <source>
        <dbReference type="ARBA" id="ARBA00022485"/>
    </source>
</evidence>
<dbReference type="GO" id="GO:0016829">
    <property type="term" value="F:lyase activity"/>
    <property type="evidence" value="ECO:0007669"/>
    <property type="project" value="UniProtKB-KW"/>
</dbReference>
<dbReference type="Proteomes" id="UP000289841">
    <property type="component" value="Chromosome"/>
</dbReference>
<dbReference type="EC" id="1.97.1.4" evidence="10"/>
<keyword evidence="12" id="KW-0670">Pyruvate</keyword>
<keyword evidence="9 10" id="KW-0411">Iron-sulfur</keyword>
<dbReference type="InterPro" id="IPR013785">
    <property type="entry name" value="Aldolase_TIM"/>
</dbReference>
<dbReference type="NCBIfam" id="TIGR02493">
    <property type="entry name" value="PFLA"/>
    <property type="match status" value="1"/>
</dbReference>
<dbReference type="STRING" id="1278311.GCA_000428705_01249"/>
<organism evidence="12 13">
    <name type="scientific">Haploplasma axanthum</name>
    <name type="common">Acholeplasma axanthum</name>
    <dbReference type="NCBI Taxonomy" id="29552"/>
    <lineage>
        <taxon>Bacteria</taxon>
        <taxon>Bacillati</taxon>
        <taxon>Mycoplasmatota</taxon>
        <taxon>Mollicutes</taxon>
        <taxon>Acholeplasmatales</taxon>
        <taxon>Acholeplasmataceae</taxon>
        <taxon>Haploplasma</taxon>
    </lineage>
</organism>
<dbReference type="Pfam" id="PF04055">
    <property type="entry name" value="Radical_SAM"/>
    <property type="match status" value="1"/>
</dbReference>
<dbReference type="GO" id="GO:0005737">
    <property type="term" value="C:cytoplasm"/>
    <property type="evidence" value="ECO:0007669"/>
    <property type="project" value="UniProtKB-SubCell"/>
</dbReference>
<dbReference type="PIRSF" id="PIRSF000371">
    <property type="entry name" value="PFL_act_enz"/>
    <property type="match status" value="1"/>
</dbReference>
<dbReference type="EMBL" id="LR215048">
    <property type="protein sequence ID" value="VEU79685.1"/>
    <property type="molecule type" value="Genomic_DNA"/>
</dbReference>
<comment type="function">
    <text evidence="1 10">Activation of pyruvate formate-lyase under anaerobic conditions by generation of an organic free radical, using S-adenosylmethionine and reduced flavodoxin as cosubstrates to produce 5'-deoxy-adenosine.</text>
</comment>
<dbReference type="GO" id="GO:0043365">
    <property type="term" value="F:[formate-C-acetyltransferase]-activating enzyme activity"/>
    <property type="evidence" value="ECO:0007669"/>
    <property type="project" value="UniProtKB-UniRule"/>
</dbReference>
<comment type="subcellular location">
    <subcellularLocation>
        <location evidence="10">Cytoplasm</location>
    </subcellularLocation>
</comment>
<dbReference type="SFLD" id="SFLDS00029">
    <property type="entry name" value="Radical_SAM"/>
    <property type="match status" value="1"/>
</dbReference>
<dbReference type="PANTHER" id="PTHR30352">
    <property type="entry name" value="PYRUVATE FORMATE-LYASE-ACTIVATING ENZYME"/>
    <property type="match status" value="1"/>
</dbReference>
<dbReference type="InterPro" id="IPR034457">
    <property type="entry name" value="Organic_radical-activating"/>
</dbReference>
<feature type="domain" description="Radical SAM core" evidence="11">
    <location>
        <begin position="20"/>
        <end position="243"/>
    </location>
</feature>
<proteinExistence type="inferred from homology"/>
<dbReference type="InterPro" id="IPR058240">
    <property type="entry name" value="rSAM_sf"/>
</dbReference>
<evidence type="ECO:0000256" key="3">
    <source>
        <dbReference type="ARBA" id="ARBA00021356"/>
    </source>
</evidence>
<dbReference type="Gene3D" id="3.20.20.70">
    <property type="entry name" value="Aldolase class I"/>
    <property type="match status" value="1"/>
</dbReference>
<dbReference type="RefSeq" id="WP_026390718.1">
    <property type="nucleotide sequence ID" value="NZ_LR215048.1"/>
</dbReference>
<dbReference type="OrthoDB" id="9782387at2"/>
<keyword evidence="10" id="KW-0963">Cytoplasm</keyword>
<dbReference type="GO" id="GO:0046872">
    <property type="term" value="F:metal ion binding"/>
    <property type="evidence" value="ECO:0007669"/>
    <property type="project" value="UniProtKB-UniRule"/>
</dbReference>
<evidence type="ECO:0000256" key="5">
    <source>
        <dbReference type="ARBA" id="ARBA00022691"/>
    </source>
</evidence>
<dbReference type="GO" id="GO:0051539">
    <property type="term" value="F:4 iron, 4 sulfur cluster binding"/>
    <property type="evidence" value="ECO:0007669"/>
    <property type="project" value="UniProtKB-UniRule"/>
</dbReference>
<comment type="cofactor">
    <cofactor evidence="10">
        <name>[4Fe-4S] cluster</name>
        <dbReference type="ChEBI" id="CHEBI:49883"/>
    </cofactor>
    <text evidence="10">Binds 1 [4Fe-4S] cluster. The cluster is coordinated with 3 cysteines and an exchangeable S-adenosyl-L-methionine.</text>
</comment>
<evidence type="ECO:0000313" key="12">
    <source>
        <dbReference type="EMBL" id="VEU79685.1"/>
    </source>
</evidence>
<gene>
    <name evidence="12" type="primary">pflA_1</name>
    <name evidence="12" type="ORF">NCTC10138_00102</name>
</gene>
<keyword evidence="6 10" id="KW-0479">Metal-binding</keyword>
<dbReference type="KEGG" id="aaxa:NCTC10138_00102"/>
<dbReference type="PROSITE" id="PS51918">
    <property type="entry name" value="RADICAL_SAM"/>
    <property type="match status" value="1"/>
</dbReference>
<evidence type="ECO:0000256" key="6">
    <source>
        <dbReference type="ARBA" id="ARBA00022723"/>
    </source>
</evidence>